<keyword evidence="7 17" id="KW-0378">Hydrolase</keyword>
<comment type="cofactor">
    <cofactor evidence="1">
        <name>Mg(2+)</name>
        <dbReference type="ChEBI" id="CHEBI:18420"/>
    </cofactor>
</comment>
<evidence type="ECO:0000256" key="9">
    <source>
        <dbReference type="ARBA" id="ARBA00023204"/>
    </source>
</evidence>
<dbReference type="SUPFAM" id="SSF55811">
    <property type="entry name" value="Nudix"/>
    <property type="match status" value="1"/>
</dbReference>
<dbReference type="GO" id="GO:0046872">
    <property type="term" value="F:metal ion binding"/>
    <property type="evidence" value="ECO:0007669"/>
    <property type="project" value="UniProtKB-KW"/>
</dbReference>
<evidence type="ECO:0000256" key="14">
    <source>
        <dbReference type="ARBA" id="ARBA00041592"/>
    </source>
</evidence>
<dbReference type="PROSITE" id="PS00893">
    <property type="entry name" value="NUDIX_BOX"/>
    <property type="match status" value="1"/>
</dbReference>
<dbReference type="GO" id="GO:0035539">
    <property type="term" value="F:8-oxo-7,8-dihydrodeoxyguanosine triphosphate pyrophosphatase activity"/>
    <property type="evidence" value="ECO:0007669"/>
    <property type="project" value="UniProtKB-EC"/>
</dbReference>
<evidence type="ECO:0000256" key="6">
    <source>
        <dbReference type="ARBA" id="ARBA00022763"/>
    </source>
</evidence>
<comment type="catalytic activity">
    <reaction evidence="11">
        <text>8-oxo-GTP + H2O = 8-oxo-GMP + diphosphate + H(+)</text>
        <dbReference type="Rhea" id="RHEA:67616"/>
        <dbReference type="ChEBI" id="CHEBI:15377"/>
        <dbReference type="ChEBI" id="CHEBI:15378"/>
        <dbReference type="ChEBI" id="CHEBI:33019"/>
        <dbReference type="ChEBI" id="CHEBI:143553"/>
        <dbReference type="ChEBI" id="CHEBI:145694"/>
    </reaction>
</comment>
<name>A0A6B3L8J6_9BACT</name>
<dbReference type="CDD" id="cd03425">
    <property type="entry name" value="NUDIX_MutT_NudA_like"/>
    <property type="match status" value="1"/>
</dbReference>
<keyword evidence="8" id="KW-0460">Magnesium</keyword>
<keyword evidence="9" id="KW-0234">DNA repair</keyword>
<dbReference type="PRINTS" id="PR00502">
    <property type="entry name" value="NUDIXFAMILY"/>
</dbReference>
<keyword evidence="3" id="KW-0515">Mutator protein</keyword>
<evidence type="ECO:0000256" key="11">
    <source>
        <dbReference type="ARBA" id="ARBA00036904"/>
    </source>
</evidence>
<evidence type="ECO:0000259" key="18">
    <source>
        <dbReference type="PROSITE" id="PS51462"/>
    </source>
</evidence>
<evidence type="ECO:0000256" key="13">
    <source>
        <dbReference type="ARBA" id="ARBA00040794"/>
    </source>
</evidence>
<keyword evidence="4" id="KW-0235">DNA replication</keyword>
<evidence type="ECO:0000256" key="3">
    <source>
        <dbReference type="ARBA" id="ARBA00022457"/>
    </source>
</evidence>
<dbReference type="Proteomes" id="UP000475117">
    <property type="component" value="Chromosome"/>
</dbReference>
<dbReference type="Pfam" id="PF00293">
    <property type="entry name" value="NUDIX"/>
    <property type="match status" value="1"/>
</dbReference>
<evidence type="ECO:0000256" key="12">
    <source>
        <dbReference type="ARBA" id="ARBA00038905"/>
    </source>
</evidence>
<dbReference type="GO" id="GO:0044715">
    <property type="term" value="F:8-oxo-dGDP phosphatase activity"/>
    <property type="evidence" value="ECO:0007669"/>
    <property type="project" value="TreeGrafter"/>
</dbReference>
<dbReference type="InterPro" id="IPR020476">
    <property type="entry name" value="Nudix_hydrolase"/>
</dbReference>
<dbReference type="InterPro" id="IPR000086">
    <property type="entry name" value="NUDIX_hydrolase_dom"/>
</dbReference>
<dbReference type="InterPro" id="IPR015797">
    <property type="entry name" value="NUDIX_hydrolase-like_dom_sf"/>
</dbReference>
<dbReference type="GO" id="GO:0006281">
    <property type="term" value="P:DNA repair"/>
    <property type="evidence" value="ECO:0007669"/>
    <property type="project" value="UniProtKB-KW"/>
</dbReference>
<keyword evidence="6" id="KW-0227">DNA damage</keyword>
<dbReference type="KEGG" id="soa:G3M56_001025"/>
<comment type="catalytic activity">
    <reaction evidence="10">
        <text>8-oxo-dGTP + H2O = 8-oxo-dGMP + diphosphate + H(+)</text>
        <dbReference type="Rhea" id="RHEA:31575"/>
        <dbReference type="ChEBI" id="CHEBI:15377"/>
        <dbReference type="ChEBI" id="CHEBI:15378"/>
        <dbReference type="ChEBI" id="CHEBI:33019"/>
        <dbReference type="ChEBI" id="CHEBI:63224"/>
        <dbReference type="ChEBI" id="CHEBI:77896"/>
        <dbReference type="EC" id="3.6.1.55"/>
    </reaction>
</comment>
<dbReference type="GO" id="GO:0044716">
    <property type="term" value="F:8-oxo-GDP phosphatase activity"/>
    <property type="evidence" value="ECO:0007669"/>
    <property type="project" value="TreeGrafter"/>
</dbReference>
<evidence type="ECO:0000256" key="7">
    <source>
        <dbReference type="ARBA" id="ARBA00022801"/>
    </source>
</evidence>
<dbReference type="AlphaFoldDB" id="A0A6B3L8J6"/>
<evidence type="ECO:0000256" key="15">
    <source>
        <dbReference type="ARBA" id="ARBA00041979"/>
    </source>
</evidence>
<dbReference type="InterPro" id="IPR020084">
    <property type="entry name" value="NUDIX_hydrolase_CS"/>
</dbReference>
<evidence type="ECO:0000256" key="4">
    <source>
        <dbReference type="ARBA" id="ARBA00022705"/>
    </source>
</evidence>
<keyword evidence="20" id="KW-1185">Reference proteome</keyword>
<reference evidence="19 20" key="1">
    <citation type="submission" date="2020-12" db="EMBL/GenBank/DDBJ databases">
        <title>Sulforoseuscoccus oceanibium gen. nov., sp. nov., a representative of the phylum Verrucomicrobia with special cytoplasmic membrane, and proposal of Sulforoseuscoccusaceae fam. nov.</title>
        <authorList>
            <person name="Xi F."/>
        </authorList>
    </citation>
    <scope>NUCLEOTIDE SEQUENCE [LARGE SCALE GENOMIC DNA]</scope>
    <source>
        <strain evidence="19 20">T37</strain>
    </source>
</reference>
<keyword evidence="5" id="KW-0479">Metal-binding</keyword>
<evidence type="ECO:0000256" key="10">
    <source>
        <dbReference type="ARBA" id="ARBA00035861"/>
    </source>
</evidence>
<evidence type="ECO:0000256" key="1">
    <source>
        <dbReference type="ARBA" id="ARBA00001946"/>
    </source>
</evidence>
<evidence type="ECO:0000313" key="19">
    <source>
        <dbReference type="EMBL" id="QQL45202.1"/>
    </source>
</evidence>
<proteinExistence type="inferred from homology"/>
<dbReference type="PANTHER" id="PTHR47707:SF1">
    <property type="entry name" value="NUDIX HYDROLASE FAMILY PROTEIN"/>
    <property type="match status" value="1"/>
</dbReference>
<evidence type="ECO:0000256" key="16">
    <source>
        <dbReference type="ARBA" id="ARBA00042798"/>
    </source>
</evidence>
<dbReference type="PANTHER" id="PTHR47707">
    <property type="entry name" value="8-OXO-DGTP DIPHOSPHATASE"/>
    <property type="match status" value="1"/>
</dbReference>
<comment type="similarity">
    <text evidence="2 17">Belongs to the Nudix hydrolase family.</text>
</comment>
<dbReference type="GO" id="GO:0008413">
    <property type="term" value="F:8-oxo-7,8-dihydroguanosine triphosphate pyrophosphatase activity"/>
    <property type="evidence" value="ECO:0007669"/>
    <property type="project" value="TreeGrafter"/>
</dbReference>
<evidence type="ECO:0000256" key="8">
    <source>
        <dbReference type="ARBA" id="ARBA00022842"/>
    </source>
</evidence>
<dbReference type="EMBL" id="CP066776">
    <property type="protein sequence ID" value="QQL45202.1"/>
    <property type="molecule type" value="Genomic_DNA"/>
</dbReference>
<dbReference type="InterPro" id="IPR047127">
    <property type="entry name" value="MutT-like"/>
</dbReference>
<dbReference type="GO" id="GO:0006260">
    <property type="term" value="P:DNA replication"/>
    <property type="evidence" value="ECO:0007669"/>
    <property type="project" value="UniProtKB-KW"/>
</dbReference>
<gene>
    <name evidence="19" type="ORF">G3M56_001025</name>
</gene>
<evidence type="ECO:0000256" key="17">
    <source>
        <dbReference type="RuleBase" id="RU003476"/>
    </source>
</evidence>
<evidence type="ECO:0000256" key="5">
    <source>
        <dbReference type="ARBA" id="ARBA00022723"/>
    </source>
</evidence>
<dbReference type="PROSITE" id="PS51462">
    <property type="entry name" value="NUDIX"/>
    <property type="match status" value="1"/>
</dbReference>
<protein>
    <recommendedName>
        <fullName evidence="13">8-oxo-dGTP diphosphatase</fullName>
        <ecNumber evidence="12">3.6.1.55</ecNumber>
    </recommendedName>
    <alternativeName>
        <fullName evidence="16">7,8-dihydro-8-oxoguanine-triphosphatase</fullName>
    </alternativeName>
    <alternativeName>
        <fullName evidence="15">Mutator protein MutT</fullName>
    </alternativeName>
    <alternativeName>
        <fullName evidence="14">dGTP pyrophosphohydrolase</fullName>
    </alternativeName>
</protein>
<organism evidence="19 20">
    <name type="scientific">Sulfuriroseicoccus oceanibius</name>
    <dbReference type="NCBI Taxonomy" id="2707525"/>
    <lineage>
        <taxon>Bacteria</taxon>
        <taxon>Pseudomonadati</taxon>
        <taxon>Verrucomicrobiota</taxon>
        <taxon>Verrucomicrobiia</taxon>
        <taxon>Verrucomicrobiales</taxon>
        <taxon>Verrucomicrobiaceae</taxon>
        <taxon>Sulfuriroseicoccus</taxon>
    </lineage>
</organism>
<feature type="domain" description="Nudix hydrolase" evidence="18">
    <location>
        <begin position="7"/>
        <end position="144"/>
    </location>
</feature>
<sequence>MSDSGISVMDVVCAVLVDARQRLLVAQRPLDKSLGGRWEFPGGKVDAGETLAQAMVRELDEELGTDVVVDEAGSAKFLPVDHKSEDGRWLIRLHPMVCELAAGAPEPVALEHLAIDWVALADDAALDAIDWAPGDRRILAQVREWWDR</sequence>
<dbReference type="Gene3D" id="3.90.79.10">
    <property type="entry name" value="Nucleoside Triphosphate Pyrophosphohydrolase"/>
    <property type="match status" value="1"/>
</dbReference>
<evidence type="ECO:0000313" key="20">
    <source>
        <dbReference type="Proteomes" id="UP000475117"/>
    </source>
</evidence>
<dbReference type="RefSeq" id="WP_164365426.1">
    <property type="nucleotide sequence ID" value="NZ_CP066776.1"/>
</dbReference>
<evidence type="ECO:0000256" key="2">
    <source>
        <dbReference type="ARBA" id="ARBA00005582"/>
    </source>
</evidence>
<dbReference type="EC" id="3.6.1.55" evidence="12"/>
<accession>A0A6B3L8J6</accession>